<comment type="caution">
    <text evidence="2">The sequence shown here is derived from an EMBL/GenBank/DDBJ whole genome shotgun (WGS) entry which is preliminary data.</text>
</comment>
<evidence type="ECO:0000259" key="1">
    <source>
        <dbReference type="PROSITE" id="PS51500"/>
    </source>
</evidence>
<gene>
    <name evidence="2" type="primary">sinI</name>
    <name evidence="2" type="ORF">FS935_04820</name>
</gene>
<dbReference type="InterPro" id="IPR036281">
    <property type="entry name" value="SinR/SinI_dimer_dom_sf"/>
</dbReference>
<dbReference type="InterPro" id="IPR010981">
    <property type="entry name" value="SinR/SinI_dimer_dom"/>
</dbReference>
<organism evidence="2 3">
    <name type="scientific">Metabacillus litoralis</name>
    <dbReference type="NCBI Taxonomy" id="152268"/>
    <lineage>
        <taxon>Bacteria</taxon>
        <taxon>Bacillati</taxon>
        <taxon>Bacillota</taxon>
        <taxon>Bacilli</taxon>
        <taxon>Bacillales</taxon>
        <taxon>Bacillaceae</taxon>
        <taxon>Metabacillus</taxon>
    </lineage>
</organism>
<dbReference type="EMBL" id="VOQF01000002">
    <property type="protein sequence ID" value="TXC92379.1"/>
    <property type="molecule type" value="Genomic_DNA"/>
</dbReference>
<proteinExistence type="predicted"/>
<feature type="domain" description="Sin" evidence="1">
    <location>
        <begin position="4"/>
        <end position="42"/>
    </location>
</feature>
<dbReference type="PROSITE" id="PS51500">
    <property type="entry name" value="SIN"/>
    <property type="match status" value="1"/>
</dbReference>
<dbReference type="GO" id="GO:0046983">
    <property type="term" value="F:protein dimerization activity"/>
    <property type="evidence" value="ECO:0007669"/>
    <property type="project" value="InterPro"/>
</dbReference>
<sequence length="45" mass="5136">MSEIKDQLPNEQLDQEWLELIQEAKQIGLSFNDISQFLQGAASTK</sequence>
<reference evidence="2 3" key="1">
    <citation type="journal article" date="2005" name="Int. J. Syst. Evol. Microbiol.">
        <title>Bacillus litoralis sp. nov., isolated from a tidal flat of the Yellow Sea in Korea.</title>
        <authorList>
            <person name="Yoon J.H."/>
            <person name="Oh T.K."/>
        </authorList>
    </citation>
    <scope>NUCLEOTIDE SEQUENCE [LARGE SCALE GENOMIC DNA]</scope>
    <source>
        <strain evidence="2 3">SW-211</strain>
    </source>
</reference>
<evidence type="ECO:0000313" key="3">
    <source>
        <dbReference type="Proteomes" id="UP000321363"/>
    </source>
</evidence>
<keyword evidence="2" id="KW-0238">DNA-binding</keyword>
<dbReference type="GO" id="GO:0006355">
    <property type="term" value="P:regulation of DNA-templated transcription"/>
    <property type="evidence" value="ECO:0007669"/>
    <property type="project" value="InterPro"/>
</dbReference>
<dbReference type="GO" id="GO:0003677">
    <property type="term" value="F:DNA binding"/>
    <property type="evidence" value="ECO:0007669"/>
    <property type="project" value="UniProtKB-KW"/>
</dbReference>
<dbReference type="SUPFAM" id="SSF47406">
    <property type="entry name" value="SinR repressor dimerisation domain-like"/>
    <property type="match status" value="1"/>
</dbReference>
<dbReference type="Proteomes" id="UP000321363">
    <property type="component" value="Unassembled WGS sequence"/>
</dbReference>
<dbReference type="OrthoDB" id="2943144at2"/>
<keyword evidence="3" id="KW-1185">Reference proteome</keyword>
<dbReference type="AlphaFoldDB" id="A0A5C6W3A2"/>
<accession>A0A5C6W3A2</accession>
<name>A0A5C6W3A2_9BACI</name>
<protein>
    <submittedName>
        <fullName evidence="2">DNA-binding anti-repressor SinI</fullName>
    </submittedName>
</protein>
<evidence type="ECO:0000313" key="2">
    <source>
        <dbReference type="EMBL" id="TXC92379.1"/>
    </source>
</evidence>
<dbReference type="RefSeq" id="WP_146946422.1">
    <property type="nucleotide sequence ID" value="NZ_VOQF01000002.1"/>
</dbReference>
<dbReference type="Pfam" id="PF08671">
    <property type="entry name" value="SinI"/>
    <property type="match status" value="1"/>
</dbReference>